<dbReference type="GO" id="GO:0016740">
    <property type="term" value="F:transferase activity"/>
    <property type="evidence" value="ECO:0007669"/>
    <property type="project" value="UniProtKB-KW"/>
</dbReference>
<dbReference type="InterPro" id="IPR003673">
    <property type="entry name" value="CoA-Trfase_fam_III"/>
</dbReference>
<organism evidence="2 3">
    <name type="scientific">Aspergillus tamarii</name>
    <dbReference type="NCBI Taxonomy" id="41984"/>
    <lineage>
        <taxon>Eukaryota</taxon>
        <taxon>Fungi</taxon>
        <taxon>Dikarya</taxon>
        <taxon>Ascomycota</taxon>
        <taxon>Pezizomycotina</taxon>
        <taxon>Eurotiomycetes</taxon>
        <taxon>Eurotiomycetidae</taxon>
        <taxon>Eurotiales</taxon>
        <taxon>Aspergillaceae</taxon>
        <taxon>Aspergillus</taxon>
        <taxon>Aspergillus subgen. Circumdati</taxon>
    </lineage>
</organism>
<dbReference type="Gene3D" id="3.40.50.10540">
    <property type="entry name" value="Crotonobetainyl-coa:carnitine coa-transferase, domain 1"/>
    <property type="match status" value="1"/>
</dbReference>
<reference evidence="2 3" key="1">
    <citation type="submission" date="2019-04" db="EMBL/GenBank/DDBJ databases">
        <title>Friends and foes A comparative genomics study of 23 Aspergillus species from section Flavi.</title>
        <authorList>
            <consortium name="DOE Joint Genome Institute"/>
            <person name="Kjaerbolling I."/>
            <person name="Vesth T."/>
            <person name="Frisvad J.C."/>
            <person name="Nybo J.L."/>
            <person name="Theobald S."/>
            <person name="Kildgaard S."/>
            <person name="Isbrandt T."/>
            <person name="Kuo A."/>
            <person name="Sato A."/>
            <person name="Lyhne E.K."/>
            <person name="Kogle M.E."/>
            <person name="Wiebenga A."/>
            <person name="Kun R.S."/>
            <person name="Lubbers R.J."/>
            <person name="Makela M.R."/>
            <person name="Barry K."/>
            <person name="Chovatia M."/>
            <person name="Clum A."/>
            <person name="Daum C."/>
            <person name="Haridas S."/>
            <person name="He G."/>
            <person name="LaButti K."/>
            <person name="Lipzen A."/>
            <person name="Mondo S."/>
            <person name="Riley R."/>
            <person name="Salamov A."/>
            <person name="Simmons B.A."/>
            <person name="Magnuson J.K."/>
            <person name="Henrissat B."/>
            <person name="Mortensen U.H."/>
            <person name="Larsen T.O."/>
            <person name="Devries R.P."/>
            <person name="Grigoriev I.V."/>
            <person name="Machida M."/>
            <person name="Baker S.E."/>
            <person name="Andersen M.R."/>
        </authorList>
    </citation>
    <scope>NUCLEOTIDE SEQUENCE [LARGE SCALE GENOMIC DNA]</scope>
    <source>
        <strain evidence="2 3">CBS 117626</strain>
    </source>
</reference>
<sequence>MYSSLDETRRIFDLLCINAKRLGLPAKILMSRVYFQSALNTIYYKTPFKITETLAALKGIEGALAALIADLQSAPESHGREVKINLERATLFGFQALIAKVNGYSRSDPEVKSYLKDTDIHAAQSNLYRRMAANMYRTKENNEFFHLHGSLDPSLTLNMIGLDSYRPDIADYEEIITVIQSHVQRFSAAELECLNETFRQAGVTVYDYEEFKDTPHGRVNIREPWWKVTRLPGKSPPAAFNSSKKGRILEDIKVLELCCVIAGPVIGRTLAEYGANVLKITSPSVPDVPFFQIDNNMGKRAVEMDLKSENGRRQFEALLVDVDVIIDGYRPGVLHRLGYAPEHMAVLAEQRGKGIIYIDENCFGHEGEWHHRPGWQQIADCLTGFARCYGRFLGSTEPMVSPLPVADYGAGCMGVIAALTGLYNRAKFGGSYHGKVSLMQFNLLLYDVGKYPCSVQAQLRSSLAPAFSKLRFCDSVERSSKLALGTMGEEFPELFMSPTSRETQKNLREIWFSHHFQADVEVVRPVAEIDGVESSFVRASRPNGADTSPSWDFLQEENDYRKL</sequence>
<accession>A0A5N6VAR1</accession>
<dbReference type="InterPro" id="IPR052985">
    <property type="entry name" value="CoA-trans_III_biosynth/detox"/>
</dbReference>
<dbReference type="Pfam" id="PF02515">
    <property type="entry name" value="CoA_transf_3"/>
    <property type="match status" value="1"/>
</dbReference>
<dbReference type="PANTHER" id="PTHR48229:SF1">
    <property type="entry name" value="ALPHA METHYLACYL-COA RACEMASE-RELATED"/>
    <property type="match status" value="1"/>
</dbReference>
<dbReference type="PANTHER" id="PTHR48229">
    <property type="entry name" value="CAIB/BAIF FAMILY ENZYME (AFU_ORTHOLOGUE AFUA_1G05360)-RELATED"/>
    <property type="match status" value="1"/>
</dbReference>
<dbReference type="AlphaFoldDB" id="A0A5N6VAR1"/>
<keyword evidence="2" id="KW-0808">Transferase</keyword>
<evidence type="ECO:0000313" key="3">
    <source>
        <dbReference type="Proteomes" id="UP000326950"/>
    </source>
</evidence>
<dbReference type="Proteomes" id="UP000326950">
    <property type="component" value="Unassembled WGS sequence"/>
</dbReference>
<evidence type="ECO:0000313" key="2">
    <source>
        <dbReference type="EMBL" id="KAE8167837.1"/>
    </source>
</evidence>
<dbReference type="EMBL" id="ML738587">
    <property type="protein sequence ID" value="KAE8167837.1"/>
    <property type="molecule type" value="Genomic_DNA"/>
</dbReference>
<comment type="similarity">
    <text evidence="1">Belongs to the CoA-transferase III family.</text>
</comment>
<dbReference type="SUPFAM" id="SSF89796">
    <property type="entry name" value="CoA-transferase family III (CaiB/BaiF)"/>
    <property type="match status" value="2"/>
</dbReference>
<proteinExistence type="inferred from homology"/>
<keyword evidence="3" id="KW-1185">Reference proteome</keyword>
<dbReference type="InterPro" id="IPR023606">
    <property type="entry name" value="CoA-Trfase_III_dom_1_sf"/>
</dbReference>
<gene>
    <name evidence="2" type="ORF">BDV40DRAFT_284348</name>
</gene>
<protein>
    <submittedName>
        <fullName evidence="2">CoA-transferase family III</fullName>
    </submittedName>
</protein>
<evidence type="ECO:0000256" key="1">
    <source>
        <dbReference type="ARBA" id="ARBA00008383"/>
    </source>
</evidence>
<dbReference type="OrthoDB" id="2308815at2759"/>
<name>A0A5N6VAR1_ASPTM</name>